<protein>
    <submittedName>
        <fullName evidence="3">Unannotated protein</fullName>
    </submittedName>
</protein>
<dbReference type="NCBIfam" id="NF001943">
    <property type="entry name" value="PRK00724.1-2"/>
    <property type="match status" value="1"/>
</dbReference>
<dbReference type="SUPFAM" id="SSF53927">
    <property type="entry name" value="Cytidine deaminase-like"/>
    <property type="match status" value="1"/>
</dbReference>
<dbReference type="GO" id="GO:0006777">
    <property type="term" value="P:Mo-molybdopterin cofactor biosynthetic process"/>
    <property type="evidence" value="ECO:0007669"/>
    <property type="project" value="UniProtKB-KW"/>
</dbReference>
<organism evidence="3">
    <name type="scientific">freshwater metagenome</name>
    <dbReference type="NCBI Taxonomy" id="449393"/>
    <lineage>
        <taxon>unclassified sequences</taxon>
        <taxon>metagenomes</taxon>
        <taxon>ecological metagenomes</taxon>
    </lineage>
</organism>
<evidence type="ECO:0000256" key="1">
    <source>
        <dbReference type="ARBA" id="ARBA00022490"/>
    </source>
</evidence>
<dbReference type="GO" id="GO:0016783">
    <property type="term" value="F:sulfurtransferase activity"/>
    <property type="evidence" value="ECO:0007669"/>
    <property type="project" value="InterPro"/>
</dbReference>
<reference evidence="3" key="1">
    <citation type="submission" date="2020-05" db="EMBL/GenBank/DDBJ databases">
        <authorList>
            <person name="Chiriac C."/>
            <person name="Salcher M."/>
            <person name="Ghai R."/>
            <person name="Kavagutti S V."/>
        </authorList>
    </citation>
    <scope>NUCLEOTIDE SEQUENCE</scope>
</reference>
<dbReference type="NCBIfam" id="TIGR00129">
    <property type="entry name" value="fdhD_narQ"/>
    <property type="match status" value="1"/>
</dbReference>
<evidence type="ECO:0000256" key="2">
    <source>
        <dbReference type="ARBA" id="ARBA00023150"/>
    </source>
</evidence>
<gene>
    <name evidence="3" type="ORF">UFOPK2809_00509</name>
</gene>
<dbReference type="PANTHER" id="PTHR30592">
    <property type="entry name" value="FORMATE DEHYDROGENASE"/>
    <property type="match status" value="1"/>
</dbReference>
<dbReference type="Gene3D" id="3.40.140.10">
    <property type="entry name" value="Cytidine Deaminase, domain 2"/>
    <property type="match status" value="1"/>
</dbReference>
<dbReference type="Gene3D" id="3.10.20.10">
    <property type="match status" value="1"/>
</dbReference>
<name>A0A6J6T8Y2_9ZZZZ</name>
<dbReference type="PIRSF" id="PIRSF015626">
    <property type="entry name" value="FdhD"/>
    <property type="match status" value="1"/>
</dbReference>
<sequence>MFAVGRYRVERVTDGVRSHVADEVAVEEPLEIRIAGCPPWRTMRTPGDDIDLALGWLVSEGAITSADEVFSAQECSSGEGLERASSVDITLREGVQPPLARSYAASSSCGVCGSDTNLDVLSRCTWPLGEVKTQVSPEVLLSFPDQLCESQRGFGRTGGLHAAGLFVAVTGERLIVREDVGRHNAVDKVIGWALREGQLPGSGLVLQVSSRASFELVQKAATAGIPILSTVSAPTSMAIELARTAHLSLACFVRGTTFNVYSEPERISNSS</sequence>
<evidence type="ECO:0000313" key="3">
    <source>
        <dbReference type="EMBL" id="CAB4743841.1"/>
    </source>
</evidence>
<dbReference type="Pfam" id="PF02634">
    <property type="entry name" value="FdhD-NarQ"/>
    <property type="match status" value="1"/>
</dbReference>
<dbReference type="InterPro" id="IPR003786">
    <property type="entry name" value="FdhD"/>
</dbReference>
<dbReference type="EMBL" id="CAEZZA010000051">
    <property type="protein sequence ID" value="CAB4743841.1"/>
    <property type="molecule type" value="Genomic_DNA"/>
</dbReference>
<dbReference type="PANTHER" id="PTHR30592:SF1">
    <property type="entry name" value="SULFUR CARRIER PROTEIN FDHD"/>
    <property type="match status" value="1"/>
</dbReference>
<dbReference type="AlphaFoldDB" id="A0A6J6T8Y2"/>
<dbReference type="InterPro" id="IPR016193">
    <property type="entry name" value="Cytidine_deaminase-like"/>
</dbReference>
<dbReference type="HAMAP" id="MF_00187">
    <property type="entry name" value="FdhD"/>
    <property type="match status" value="1"/>
</dbReference>
<proteinExistence type="inferred from homology"/>
<accession>A0A6J6T8Y2</accession>
<keyword evidence="2" id="KW-0501">Molybdenum cofactor biosynthesis</keyword>
<keyword evidence="1" id="KW-0963">Cytoplasm</keyword>